<dbReference type="Gene3D" id="3.90.320.10">
    <property type="match status" value="1"/>
</dbReference>
<gene>
    <name evidence="2" type="ORF">GCM10011489_08200</name>
</gene>
<organism evidence="2 3">
    <name type="scientific">Gordonia jinhuaensis</name>
    <dbReference type="NCBI Taxonomy" id="1517702"/>
    <lineage>
        <taxon>Bacteria</taxon>
        <taxon>Bacillati</taxon>
        <taxon>Actinomycetota</taxon>
        <taxon>Actinomycetes</taxon>
        <taxon>Mycobacteriales</taxon>
        <taxon>Gordoniaceae</taxon>
        <taxon>Gordonia</taxon>
    </lineage>
</organism>
<dbReference type="Proteomes" id="UP000621454">
    <property type="component" value="Unassembled WGS sequence"/>
</dbReference>
<name>A0A916WR12_9ACTN</name>
<dbReference type="AlphaFoldDB" id="A0A916WR12"/>
<evidence type="ECO:0000259" key="1">
    <source>
        <dbReference type="Pfam" id="PF09588"/>
    </source>
</evidence>
<dbReference type="RefSeq" id="WP_188585317.1">
    <property type="nucleotide sequence ID" value="NZ_BMGC01000004.1"/>
</dbReference>
<evidence type="ECO:0000313" key="2">
    <source>
        <dbReference type="EMBL" id="GGB22381.1"/>
    </source>
</evidence>
<reference evidence="2" key="2">
    <citation type="submission" date="2020-09" db="EMBL/GenBank/DDBJ databases">
        <authorList>
            <person name="Sun Q."/>
            <person name="Zhou Y."/>
        </authorList>
    </citation>
    <scope>NUCLEOTIDE SEQUENCE</scope>
    <source>
        <strain evidence="2">CGMCC 1.12827</strain>
    </source>
</reference>
<evidence type="ECO:0000313" key="3">
    <source>
        <dbReference type="Proteomes" id="UP000621454"/>
    </source>
</evidence>
<dbReference type="InterPro" id="IPR011604">
    <property type="entry name" value="PDDEXK-like_dom_sf"/>
</dbReference>
<accession>A0A916WR12</accession>
<feature type="domain" description="YqaJ viral recombinase" evidence="1">
    <location>
        <begin position="21"/>
        <end position="149"/>
    </location>
</feature>
<protein>
    <recommendedName>
        <fullName evidence="1">YqaJ viral recombinase domain-containing protein</fullName>
    </recommendedName>
</protein>
<keyword evidence="3" id="KW-1185">Reference proteome</keyword>
<dbReference type="InterPro" id="IPR011335">
    <property type="entry name" value="Restrct_endonuc-II-like"/>
</dbReference>
<dbReference type="SUPFAM" id="SSF52980">
    <property type="entry name" value="Restriction endonuclease-like"/>
    <property type="match status" value="1"/>
</dbReference>
<sequence length="312" mass="34852">MTITGEQLADALKPGSTAWLQTVSASQIATIIDINPWQSAHTLWHLKKGTRPADPQTDAQGRGHQFEPLIADWFAAAHPEWQVCLTGTWRHRERHWQTANPDRLLIPDAGELMPEQEPTALLEIKTAQDLMAWGDEVPNYYRAQAMWQADTIGVDRVIFAACGPFELFDRRPKEFVVDYDPREAAYLREAALEFMDLLDLDVEPDPDYRRDDDRLTARYKHPAVIDDSLDVPDEVAVPWLEALAAQKAIDGDKATAAAELAAYVGDSKTVVWRGITLGSRRRGRGDQPPTFAAAKGIADKAIQLLDTMKESA</sequence>
<proteinExistence type="predicted"/>
<reference evidence="2" key="1">
    <citation type="journal article" date="2014" name="Int. J. Syst. Evol. Microbiol.">
        <title>Complete genome sequence of Corynebacterium casei LMG S-19264T (=DSM 44701T), isolated from a smear-ripened cheese.</title>
        <authorList>
            <consortium name="US DOE Joint Genome Institute (JGI-PGF)"/>
            <person name="Walter F."/>
            <person name="Albersmeier A."/>
            <person name="Kalinowski J."/>
            <person name="Ruckert C."/>
        </authorList>
    </citation>
    <scope>NUCLEOTIDE SEQUENCE</scope>
    <source>
        <strain evidence="2">CGMCC 1.12827</strain>
    </source>
</reference>
<comment type="caution">
    <text evidence="2">The sequence shown here is derived from an EMBL/GenBank/DDBJ whole genome shotgun (WGS) entry which is preliminary data.</text>
</comment>
<dbReference type="EMBL" id="BMGC01000004">
    <property type="protein sequence ID" value="GGB22381.1"/>
    <property type="molecule type" value="Genomic_DNA"/>
</dbReference>
<dbReference type="InterPro" id="IPR019080">
    <property type="entry name" value="YqaJ_viral_recombinase"/>
</dbReference>
<dbReference type="Pfam" id="PF09588">
    <property type="entry name" value="YqaJ"/>
    <property type="match status" value="1"/>
</dbReference>